<dbReference type="EMBL" id="FNAF01000009">
    <property type="protein sequence ID" value="SDD89037.1"/>
    <property type="molecule type" value="Genomic_DNA"/>
</dbReference>
<dbReference type="InterPro" id="IPR006660">
    <property type="entry name" value="Arsenate_reductase-like"/>
</dbReference>
<name>A0A1G6YH45_PEPNI</name>
<dbReference type="STRING" id="2741.SAMN04489866_10964"/>
<organism evidence="2 3">
    <name type="scientific">Peptococcus niger</name>
    <dbReference type="NCBI Taxonomy" id="2741"/>
    <lineage>
        <taxon>Bacteria</taxon>
        <taxon>Bacillati</taxon>
        <taxon>Bacillota</taxon>
        <taxon>Clostridia</taxon>
        <taxon>Eubacteriales</taxon>
        <taxon>Peptococcaceae</taxon>
        <taxon>Peptococcus</taxon>
    </lineage>
</organism>
<dbReference type="AlphaFoldDB" id="A0A1G6YH45"/>
<reference evidence="2 3" key="1">
    <citation type="submission" date="2016-10" db="EMBL/GenBank/DDBJ databases">
        <authorList>
            <person name="de Groot N.N."/>
        </authorList>
    </citation>
    <scope>NUCLEOTIDE SEQUENCE [LARGE SCALE GENOMIC DNA]</scope>
    <source>
        <strain evidence="2 3">DSM 20475</strain>
    </source>
</reference>
<accession>A0A1G6YH45</accession>
<dbReference type="RefSeq" id="WP_091792082.1">
    <property type="nucleotide sequence ID" value="NZ_FNAF01000009.1"/>
</dbReference>
<comment type="similarity">
    <text evidence="1">Belongs to the ArsC family.</text>
</comment>
<dbReference type="OrthoDB" id="9794155at2"/>
<proteinExistence type="inferred from homology"/>
<evidence type="ECO:0000313" key="2">
    <source>
        <dbReference type="EMBL" id="SDD89037.1"/>
    </source>
</evidence>
<dbReference type="SUPFAM" id="SSF52833">
    <property type="entry name" value="Thioredoxin-like"/>
    <property type="match status" value="1"/>
</dbReference>
<sequence>MADKQLPFVLIGYRKCSTCRAVEKLLQSKGIDYRYRPIDTETPTAEELKQWQGHSGLAIKKFFNTSGRIYRERKLKDVLPTLADEAAFALLASEGMLIKRPILLAGASVYVGRQVKEYLEGL</sequence>
<dbReference type="PROSITE" id="PS51353">
    <property type="entry name" value="ARSC"/>
    <property type="match status" value="1"/>
</dbReference>
<dbReference type="Gene3D" id="3.40.30.10">
    <property type="entry name" value="Glutaredoxin"/>
    <property type="match status" value="1"/>
</dbReference>
<keyword evidence="3" id="KW-1185">Reference proteome</keyword>
<gene>
    <name evidence="2" type="ORF">SAMN04489866_10964</name>
</gene>
<dbReference type="Proteomes" id="UP000198995">
    <property type="component" value="Unassembled WGS sequence"/>
</dbReference>
<protein>
    <submittedName>
        <fullName evidence="2">Arsenate reductase</fullName>
    </submittedName>
</protein>
<evidence type="ECO:0000256" key="1">
    <source>
        <dbReference type="PROSITE-ProRule" id="PRU01282"/>
    </source>
</evidence>
<evidence type="ECO:0000313" key="3">
    <source>
        <dbReference type="Proteomes" id="UP000198995"/>
    </source>
</evidence>
<dbReference type="Pfam" id="PF03960">
    <property type="entry name" value="ArsC"/>
    <property type="match status" value="1"/>
</dbReference>
<dbReference type="PANTHER" id="PTHR30041:SF8">
    <property type="entry name" value="PROTEIN YFFB"/>
    <property type="match status" value="1"/>
</dbReference>
<dbReference type="PANTHER" id="PTHR30041">
    <property type="entry name" value="ARSENATE REDUCTASE"/>
    <property type="match status" value="1"/>
</dbReference>
<dbReference type="InterPro" id="IPR036249">
    <property type="entry name" value="Thioredoxin-like_sf"/>
</dbReference>